<proteinExistence type="predicted"/>
<sequence length="145" mass="15677">MFNASLVDIPRPYIDSIDTLVEALGIACLALEHPLHDHTLALITDNQRRGIGLVRDTPLTHHSIHSIVGQCSQFPDAHSLVLVSVRTSSPINPSDIELLHQFTSVVASAGLYILDWVVVGRGGLYCPRSIVGSPDPWSTSAASLY</sequence>
<evidence type="ECO:0000313" key="1">
    <source>
        <dbReference type="EMBL" id="CAB4663902.1"/>
    </source>
</evidence>
<dbReference type="EMBL" id="CAEZXA010000005">
    <property type="protein sequence ID" value="CAB4663902.1"/>
    <property type="molecule type" value="Genomic_DNA"/>
</dbReference>
<protein>
    <submittedName>
        <fullName evidence="1">Unannotated protein</fullName>
    </submittedName>
</protein>
<name>A0A6J6LQG1_9ZZZZ</name>
<accession>A0A6J6LQG1</accession>
<dbReference type="AlphaFoldDB" id="A0A6J6LQG1"/>
<gene>
    <name evidence="1" type="ORF">UFOPK2334_00126</name>
</gene>
<organism evidence="1">
    <name type="scientific">freshwater metagenome</name>
    <dbReference type="NCBI Taxonomy" id="449393"/>
    <lineage>
        <taxon>unclassified sequences</taxon>
        <taxon>metagenomes</taxon>
        <taxon>ecological metagenomes</taxon>
    </lineage>
</organism>
<reference evidence="1" key="1">
    <citation type="submission" date="2020-05" db="EMBL/GenBank/DDBJ databases">
        <authorList>
            <person name="Chiriac C."/>
            <person name="Salcher M."/>
            <person name="Ghai R."/>
            <person name="Kavagutti S V."/>
        </authorList>
    </citation>
    <scope>NUCLEOTIDE SEQUENCE</scope>
</reference>